<dbReference type="FunFam" id="3.30.420.40:FF:000012">
    <property type="entry name" value="tRNA N6-adenosine threonylcarbamoyltransferase"/>
    <property type="match status" value="1"/>
</dbReference>
<dbReference type="FunFam" id="3.30.420.40:FF:000040">
    <property type="entry name" value="tRNA N6-adenosine threonylcarbamoyltransferase"/>
    <property type="match status" value="1"/>
</dbReference>
<evidence type="ECO:0000256" key="7">
    <source>
        <dbReference type="ARBA" id="ARBA00048117"/>
    </source>
</evidence>
<comment type="similarity">
    <text evidence="8">Belongs to the KAE1 / TsaD family.</text>
</comment>
<feature type="binding site" evidence="8">
    <location>
        <position position="203"/>
    </location>
    <ligand>
        <name>substrate</name>
    </ligand>
</feature>
<keyword evidence="6 8" id="KW-0012">Acyltransferase</keyword>
<dbReference type="NCBIfam" id="TIGR00329">
    <property type="entry name" value="gcp_kae1"/>
    <property type="match status" value="1"/>
</dbReference>
<dbReference type="AlphaFoldDB" id="A0A5B9W5X3"/>
<feature type="binding site" evidence="8">
    <location>
        <position position="326"/>
    </location>
    <ligand>
        <name>Fe cation</name>
        <dbReference type="ChEBI" id="CHEBI:24875"/>
    </ligand>
</feature>
<comment type="function">
    <text evidence="8">Required for the formation of a threonylcarbamoyl group on adenosine at position 37 (t(6)A37) in tRNAs that read codons beginning with adenine. Is involved in the transfer of the threonylcarbamoyl moiety of threonylcarbamoyl-AMP (TC-AMP) to the N6 group of A37, together with TsaE and TsaB. TsaD likely plays a direct catalytic role in this reaction.</text>
</comment>
<evidence type="ECO:0000256" key="3">
    <source>
        <dbReference type="ARBA" id="ARBA00022694"/>
    </source>
</evidence>
<dbReference type="Gene3D" id="3.30.420.40">
    <property type="match status" value="2"/>
</dbReference>
<keyword evidence="5 8" id="KW-0408">Iron</keyword>
<dbReference type="GO" id="GO:0005506">
    <property type="term" value="F:iron ion binding"/>
    <property type="evidence" value="ECO:0007669"/>
    <property type="project" value="UniProtKB-UniRule"/>
</dbReference>
<comment type="cofactor">
    <cofactor evidence="8">
        <name>Fe(2+)</name>
        <dbReference type="ChEBI" id="CHEBI:29033"/>
    </cofactor>
    <text evidence="8">Binds 1 Fe(2+) ion per subunit.</text>
</comment>
<protein>
    <recommendedName>
        <fullName evidence="8">tRNA N6-adenosine threonylcarbamoyltransferase</fullName>
        <ecNumber evidence="8">2.3.1.234</ecNumber>
    </recommendedName>
    <alternativeName>
        <fullName evidence="8">N6-L-threonylcarbamoyladenine synthase</fullName>
        <shortName evidence="8">t(6)A synthase</shortName>
    </alternativeName>
    <alternativeName>
        <fullName evidence="8">t(6)A37 threonylcarbamoyladenosine biosynthesis protein TsaD</fullName>
    </alternativeName>
    <alternativeName>
        <fullName evidence="8">tRNA threonylcarbamoyladenosine biosynthesis protein TsaD</fullName>
    </alternativeName>
</protein>
<evidence type="ECO:0000313" key="10">
    <source>
        <dbReference type="EMBL" id="QEH36052.1"/>
    </source>
</evidence>
<dbReference type="SUPFAM" id="SSF53067">
    <property type="entry name" value="Actin-like ATPase domain"/>
    <property type="match status" value="2"/>
</dbReference>
<feature type="binding site" evidence="8">
    <location>
        <position position="133"/>
    </location>
    <ligand>
        <name>Fe cation</name>
        <dbReference type="ChEBI" id="CHEBI:24875"/>
    </ligand>
</feature>
<evidence type="ECO:0000256" key="2">
    <source>
        <dbReference type="ARBA" id="ARBA00022679"/>
    </source>
</evidence>
<dbReference type="PRINTS" id="PR00789">
    <property type="entry name" value="OSIALOPTASE"/>
</dbReference>
<dbReference type="PROSITE" id="PS01016">
    <property type="entry name" value="GLYCOPROTEASE"/>
    <property type="match status" value="1"/>
</dbReference>
<name>A0A5B9W5X3_9BACT</name>
<dbReference type="RefSeq" id="WP_246196105.1">
    <property type="nucleotide sequence ID" value="NZ_CP042997.1"/>
</dbReference>
<dbReference type="InterPro" id="IPR017860">
    <property type="entry name" value="Peptidase_M22_CS"/>
</dbReference>
<evidence type="ECO:0000256" key="5">
    <source>
        <dbReference type="ARBA" id="ARBA00023004"/>
    </source>
</evidence>
<dbReference type="EC" id="2.3.1.234" evidence="8"/>
<feature type="binding site" evidence="8">
    <location>
        <position position="199"/>
    </location>
    <ligand>
        <name>substrate</name>
    </ligand>
</feature>
<keyword evidence="4 8" id="KW-0479">Metal-binding</keyword>
<dbReference type="InterPro" id="IPR017861">
    <property type="entry name" value="KAE1/TsaD"/>
</dbReference>
<dbReference type="PANTHER" id="PTHR11735:SF6">
    <property type="entry name" value="TRNA N6-ADENOSINE THREONYLCARBAMOYLTRANSFERASE, MITOCHONDRIAL"/>
    <property type="match status" value="1"/>
</dbReference>
<dbReference type="HAMAP" id="MF_01445">
    <property type="entry name" value="TsaD"/>
    <property type="match status" value="1"/>
</dbReference>
<comment type="catalytic activity">
    <reaction evidence="7 8">
        <text>L-threonylcarbamoyladenylate + adenosine(37) in tRNA = N(6)-L-threonylcarbamoyladenosine(37) in tRNA + AMP + H(+)</text>
        <dbReference type="Rhea" id="RHEA:37059"/>
        <dbReference type="Rhea" id="RHEA-COMP:10162"/>
        <dbReference type="Rhea" id="RHEA-COMP:10163"/>
        <dbReference type="ChEBI" id="CHEBI:15378"/>
        <dbReference type="ChEBI" id="CHEBI:73682"/>
        <dbReference type="ChEBI" id="CHEBI:74411"/>
        <dbReference type="ChEBI" id="CHEBI:74418"/>
        <dbReference type="ChEBI" id="CHEBI:456215"/>
        <dbReference type="EC" id="2.3.1.234"/>
    </reaction>
</comment>
<organism evidence="10 11">
    <name type="scientific">Aquisphaera giovannonii</name>
    <dbReference type="NCBI Taxonomy" id="406548"/>
    <lineage>
        <taxon>Bacteria</taxon>
        <taxon>Pseudomonadati</taxon>
        <taxon>Planctomycetota</taxon>
        <taxon>Planctomycetia</taxon>
        <taxon>Isosphaerales</taxon>
        <taxon>Isosphaeraceae</taxon>
        <taxon>Aquisphaera</taxon>
    </lineage>
</organism>
<evidence type="ECO:0000256" key="6">
    <source>
        <dbReference type="ARBA" id="ARBA00023315"/>
    </source>
</evidence>
<accession>A0A5B9W5X3</accession>
<dbReference type="KEGG" id="agv:OJF2_46100"/>
<evidence type="ECO:0000256" key="4">
    <source>
        <dbReference type="ARBA" id="ARBA00022723"/>
    </source>
</evidence>
<feature type="binding site" evidence="8">
    <location>
        <position position="298"/>
    </location>
    <ligand>
        <name>substrate</name>
    </ligand>
</feature>
<keyword evidence="3 8" id="KW-0819">tRNA processing</keyword>
<dbReference type="GO" id="GO:0061711">
    <property type="term" value="F:tRNA N(6)-L-threonylcarbamoyladenine synthase activity"/>
    <property type="evidence" value="ECO:0007669"/>
    <property type="project" value="UniProtKB-EC"/>
</dbReference>
<gene>
    <name evidence="8 10" type="primary">tsaD</name>
    <name evidence="10" type="ORF">OJF2_46100</name>
</gene>
<feature type="domain" description="Gcp-like" evidence="9">
    <location>
        <begin position="42"/>
        <end position="331"/>
    </location>
</feature>
<evidence type="ECO:0000256" key="8">
    <source>
        <dbReference type="HAMAP-Rule" id="MF_01445"/>
    </source>
</evidence>
<comment type="subcellular location">
    <subcellularLocation>
        <location evidence="8">Cytoplasm</location>
    </subcellularLocation>
</comment>
<keyword evidence="1 8" id="KW-0963">Cytoplasm</keyword>
<dbReference type="Pfam" id="PF00814">
    <property type="entry name" value="TsaD"/>
    <property type="match status" value="1"/>
</dbReference>
<dbReference type="Proteomes" id="UP000324233">
    <property type="component" value="Chromosome"/>
</dbReference>
<dbReference type="InterPro" id="IPR000905">
    <property type="entry name" value="Gcp-like_dom"/>
</dbReference>
<feature type="binding site" evidence="8">
    <location>
        <begin position="153"/>
        <end position="157"/>
    </location>
    <ligand>
        <name>substrate</name>
    </ligand>
</feature>
<keyword evidence="11" id="KW-1185">Reference proteome</keyword>
<dbReference type="NCBIfam" id="TIGR03723">
    <property type="entry name" value="T6A_TsaD_YgjD"/>
    <property type="match status" value="1"/>
</dbReference>
<dbReference type="InterPro" id="IPR043129">
    <property type="entry name" value="ATPase_NBD"/>
</dbReference>
<feature type="binding site" evidence="8">
    <location>
        <position position="129"/>
    </location>
    <ligand>
        <name>Fe cation</name>
        <dbReference type="ChEBI" id="CHEBI:24875"/>
    </ligand>
</feature>
<dbReference type="PANTHER" id="PTHR11735">
    <property type="entry name" value="TRNA N6-ADENOSINE THREONYLCARBAMOYLTRANSFERASE"/>
    <property type="match status" value="1"/>
</dbReference>
<feature type="binding site" evidence="8">
    <location>
        <position position="186"/>
    </location>
    <ligand>
        <name>substrate</name>
    </ligand>
</feature>
<dbReference type="InterPro" id="IPR022450">
    <property type="entry name" value="TsaD"/>
</dbReference>
<evidence type="ECO:0000313" key="11">
    <source>
        <dbReference type="Proteomes" id="UP000324233"/>
    </source>
</evidence>
<dbReference type="GO" id="GO:0005737">
    <property type="term" value="C:cytoplasm"/>
    <property type="evidence" value="ECO:0007669"/>
    <property type="project" value="UniProtKB-SubCell"/>
</dbReference>
<dbReference type="GO" id="GO:0002949">
    <property type="term" value="P:tRNA threonylcarbamoyladenosine modification"/>
    <property type="evidence" value="ECO:0007669"/>
    <property type="project" value="UniProtKB-UniRule"/>
</dbReference>
<proteinExistence type="inferred from homology"/>
<dbReference type="EMBL" id="CP042997">
    <property type="protein sequence ID" value="QEH36052.1"/>
    <property type="molecule type" value="Genomic_DNA"/>
</dbReference>
<evidence type="ECO:0000259" key="9">
    <source>
        <dbReference type="Pfam" id="PF00814"/>
    </source>
</evidence>
<sequence>MSTAGSPDGEELTFLAIETTCDETGAAVLAGPRPPLRGVPRVLSSVVSSQVGLHRRFGGVVPEIASRAHVQQVLPMIDEAIRRAGVTLDDLGMVAVATRPGLVGALVVGLTAAKALAMALDVPLVAVDHLEGHLYACQLASPDREVYPCVGLVVSGGHTSLYHCRGPLDCELLGGTTDDAAGEAFDKVASLLGLGYPGGPEIERAAKAGNPRAFAFPRSFLHDARPIFSFSGLKTAVLYALRGPNEQLGPVVPTPEMVADLAASFQEAVVDVLVAKTRQVLAMTGLRRLGVGGGVAANGRFREKIAGMAAEQGVELFIPPMALCTDNAAMSGIALAKLAAGQTAELDVDVAAGLVRPGRKTAP</sequence>
<evidence type="ECO:0000256" key="1">
    <source>
        <dbReference type="ARBA" id="ARBA00022490"/>
    </source>
</evidence>
<reference evidence="10 11" key="1">
    <citation type="submission" date="2019-08" db="EMBL/GenBank/DDBJ databases">
        <title>Deep-cultivation of Planctomycetes and their phenomic and genomic characterization uncovers novel biology.</title>
        <authorList>
            <person name="Wiegand S."/>
            <person name="Jogler M."/>
            <person name="Boedeker C."/>
            <person name="Pinto D."/>
            <person name="Vollmers J."/>
            <person name="Rivas-Marin E."/>
            <person name="Kohn T."/>
            <person name="Peeters S.H."/>
            <person name="Heuer A."/>
            <person name="Rast P."/>
            <person name="Oberbeckmann S."/>
            <person name="Bunk B."/>
            <person name="Jeske O."/>
            <person name="Meyerdierks A."/>
            <person name="Storesund J.E."/>
            <person name="Kallscheuer N."/>
            <person name="Luecker S."/>
            <person name="Lage O.M."/>
            <person name="Pohl T."/>
            <person name="Merkel B.J."/>
            <person name="Hornburger P."/>
            <person name="Mueller R.-W."/>
            <person name="Bruemmer F."/>
            <person name="Labrenz M."/>
            <person name="Spormann A.M."/>
            <person name="Op den Camp H."/>
            <person name="Overmann J."/>
            <person name="Amann R."/>
            <person name="Jetten M.S.M."/>
            <person name="Mascher T."/>
            <person name="Medema M.H."/>
            <person name="Devos D.P."/>
            <person name="Kaster A.-K."/>
            <person name="Ovreas L."/>
            <person name="Rohde M."/>
            <person name="Galperin M.Y."/>
            <person name="Jogler C."/>
        </authorList>
    </citation>
    <scope>NUCLEOTIDE SEQUENCE [LARGE SCALE GENOMIC DNA]</scope>
    <source>
        <strain evidence="10 11">OJF2</strain>
    </source>
</reference>
<keyword evidence="2 8" id="KW-0808">Transferase</keyword>